<proteinExistence type="predicted"/>
<dbReference type="CTD" id="35414"/>
<feature type="region of interest" description="Disordered" evidence="2">
    <location>
        <begin position="718"/>
        <end position="827"/>
    </location>
</feature>
<sequence>MMEHIHLVPSDDDDLYSGYNEYPSVLNTKDFKDDEIIQEALRTSVGRRPPISLKPTTASRLGTSTGFRGGTAMRPFTGSVDGVNRPMTAVRGAGYTSNRVGSGSSQMFDPLNQAANGPAPPLEGKKEDTPEEKIKKAERRIMQLIEESCLANSSGDMRLALERAKEASTKERSLIRMQDQAGLSETHNLDLTFSVLFNLANQYAANDMFSEALNTYQVITKNRTFNNASRLKLNMGNIYLKLSDYDKAVKMYRMAIDQVPTTHKELRIKIMHNIGILFVKMGQFTEACNSFEYIMQEKPDFHTGLDVIVCYYALGEKEKMKRGFQMLVEVPLKIDDEDKYSATSEDPAVNLALEAIRNDSLRHLERQMKQSAERSILTAAKLIAPVIDDTFSAGYNWCLETLKTSNYAFLAAELEINKAVMFLKQKEINQAVDTLRAFEKKTESKVVSSASTNLAFIYYLQGDVEQAKKFSESSRQVDGYNAAAFVNLGSCSMAEGDLEKAKDLFLCALENDASCVEALYNLGLVNKLLGFHEDALDCFLKLQAIVRHHPEALFQLGHLYQLVGDVDQAIEWFLQLLGLVPTDPGILQKLGEIFESDNDKQQAYHYHFESYRHYPSNFDVIDWLGSYFIELQVSERAISFFERASVIQPDEMKWKLLVASCHRRAGNYQQALSTYKEIHRQSPENIECLKFLVRLCSDMGLKEAADYAIELKKAEKAKEVRSRVGSGRPGSMRSIGSAHSSRVGSGSAAAASISHPGSAVAAEFPRGTTPIIEDRITHTRAGRETLDASYSDPLGPAVERPRTSAGPRQILEDDFGDDDVGDDLLPE</sequence>
<feature type="compositionally biased region" description="Acidic residues" evidence="2">
    <location>
        <begin position="812"/>
        <end position="827"/>
    </location>
</feature>
<dbReference type="FunFam" id="1.25.40.10:FF:000468">
    <property type="entry name" value="Intraflagellar transport 88 homolog"/>
    <property type="match status" value="1"/>
</dbReference>
<gene>
    <name evidence="4 5" type="primary">LOC117647236</name>
</gene>
<feature type="repeat" description="TPR" evidence="1">
    <location>
        <begin position="268"/>
        <end position="301"/>
    </location>
</feature>
<dbReference type="GO" id="GO:0097730">
    <property type="term" value="C:non-motile cilium"/>
    <property type="evidence" value="ECO:0007669"/>
    <property type="project" value="TreeGrafter"/>
</dbReference>
<reference evidence="4 5" key="1">
    <citation type="submission" date="2025-04" db="UniProtKB">
        <authorList>
            <consortium name="RefSeq"/>
        </authorList>
    </citation>
    <scope>IDENTIFICATION</scope>
    <source>
        <tissue evidence="4 5">Total insect</tissue>
    </source>
</reference>
<feature type="compositionally biased region" description="Low complexity" evidence="2">
    <location>
        <begin position="736"/>
        <end position="759"/>
    </location>
</feature>
<feature type="compositionally biased region" description="Basic and acidic residues" evidence="2">
    <location>
        <begin position="772"/>
        <end position="786"/>
    </location>
</feature>
<evidence type="ECO:0000313" key="3">
    <source>
        <dbReference type="Proteomes" id="UP000515158"/>
    </source>
</evidence>
<dbReference type="GO" id="GO:0097546">
    <property type="term" value="C:ciliary base"/>
    <property type="evidence" value="ECO:0007669"/>
    <property type="project" value="TreeGrafter"/>
</dbReference>
<evidence type="ECO:0000313" key="4">
    <source>
        <dbReference type="RefSeq" id="XP_034244780.1"/>
    </source>
</evidence>
<dbReference type="SMART" id="SM00028">
    <property type="entry name" value="TPR"/>
    <property type="match status" value="10"/>
</dbReference>
<dbReference type="GO" id="GO:0005814">
    <property type="term" value="C:centriole"/>
    <property type="evidence" value="ECO:0007669"/>
    <property type="project" value="TreeGrafter"/>
</dbReference>
<name>A0A6P8Z3Y3_THRPL</name>
<dbReference type="Pfam" id="PF13176">
    <property type="entry name" value="TPR_7"/>
    <property type="match status" value="2"/>
</dbReference>
<dbReference type="PANTHER" id="PTHR44117">
    <property type="entry name" value="INTRAFLAGELLAR TRANSPORT PROTEIN 88 HOMOLOG"/>
    <property type="match status" value="1"/>
</dbReference>
<dbReference type="Gene3D" id="1.25.40.10">
    <property type="entry name" value="Tetratricopeptide repeat domain"/>
    <property type="match status" value="2"/>
</dbReference>
<evidence type="ECO:0000313" key="5">
    <source>
        <dbReference type="RefSeq" id="XP_034244781.1"/>
    </source>
</evidence>
<feature type="repeat" description="TPR" evidence="1">
    <location>
        <begin position="550"/>
        <end position="583"/>
    </location>
</feature>
<dbReference type="PANTHER" id="PTHR44117:SF1">
    <property type="entry name" value="INTRAFLAGELLAR TRANSPORT PROTEIN 88 HOMOLOG"/>
    <property type="match status" value="1"/>
</dbReference>
<dbReference type="InterPro" id="IPR011990">
    <property type="entry name" value="TPR-like_helical_dom_sf"/>
</dbReference>
<accession>A0A6P8Z3Y3</accession>
<feature type="repeat" description="TPR" evidence="1">
    <location>
        <begin position="229"/>
        <end position="262"/>
    </location>
</feature>
<protein>
    <submittedName>
        <fullName evidence="4 5">Intraflagellar transport protein 88 homolog</fullName>
    </submittedName>
</protein>
<dbReference type="RefSeq" id="XP_034244781.1">
    <property type="nucleotide sequence ID" value="XM_034388890.1"/>
</dbReference>
<dbReference type="AlphaFoldDB" id="A0A6P8Z3Y3"/>
<dbReference type="PROSITE" id="PS50005">
    <property type="entry name" value="TPR"/>
    <property type="match status" value="3"/>
</dbReference>
<keyword evidence="3" id="KW-1185">Reference proteome</keyword>
<dbReference type="KEGG" id="tpal:117647236"/>
<dbReference type="Proteomes" id="UP000515158">
    <property type="component" value="Unplaced"/>
</dbReference>
<dbReference type="InterPro" id="IPR019734">
    <property type="entry name" value="TPR_rpt"/>
</dbReference>
<dbReference type="GO" id="GO:0036064">
    <property type="term" value="C:ciliary basal body"/>
    <property type="evidence" value="ECO:0007669"/>
    <property type="project" value="TreeGrafter"/>
</dbReference>
<evidence type="ECO:0000256" key="1">
    <source>
        <dbReference type="PROSITE-ProRule" id="PRU00339"/>
    </source>
</evidence>
<feature type="compositionally biased region" description="Polar residues" evidence="2">
    <location>
        <begin position="95"/>
        <end position="107"/>
    </location>
</feature>
<dbReference type="OrthoDB" id="1926212at2759"/>
<feature type="region of interest" description="Disordered" evidence="2">
    <location>
        <begin position="47"/>
        <end position="130"/>
    </location>
</feature>
<keyword evidence="1" id="KW-0802">TPR repeat</keyword>
<organism evidence="4">
    <name type="scientific">Thrips palmi</name>
    <name type="common">Melon thrips</name>
    <dbReference type="NCBI Taxonomy" id="161013"/>
    <lineage>
        <taxon>Eukaryota</taxon>
        <taxon>Metazoa</taxon>
        <taxon>Ecdysozoa</taxon>
        <taxon>Arthropoda</taxon>
        <taxon>Hexapoda</taxon>
        <taxon>Insecta</taxon>
        <taxon>Pterygota</taxon>
        <taxon>Neoptera</taxon>
        <taxon>Paraneoptera</taxon>
        <taxon>Thysanoptera</taxon>
        <taxon>Terebrantia</taxon>
        <taxon>Thripoidea</taxon>
        <taxon>Thripidae</taxon>
        <taxon>Thrips</taxon>
    </lineage>
</organism>
<dbReference type="GO" id="GO:0019894">
    <property type="term" value="F:kinesin binding"/>
    <property type="evidence" value="ECO:0007669"/>
    <property type="project" value="TreeGrafter"/>
</dbReference>
<dbReference type="PROSITE" id="PS50293">
    <property type="entry name" value="TPR_REGION"/>
    <property type="match status" value="1"/>
</dbReference>
<dbReference type="GO" id="GO:1905515">
    <property type="term" value="P:non-motile cilium assembly"/>
    <property type="evidence" value="ECO:0007669"/>
    <property type="project" value="TreeGrafter"/>
</dbReference>
<feature type="compositionally biased region" description="Polar residues" evidence="2">
    <location>
        <begin position="54"/>
        <end position="66"/>
    </location>
</feature>
<dbReference type="GO" id="GO:0042073">
    <property type="term" value="P:intraciliary transport"/>
    <property type="evidence" value="ECO:0007669"/>
    <property type="project" value="TreeGrafter"/>
</dbReference>
<dbReference type="RefSeq" id="XP_034244780.1">
    <property type="nucleotide sequence ID" value="XM_034388889.1"/>
</dbReference>
<evidence type="ECO:0000256" key="2">
    <source>
        <dbReference type="SAM" id="MobiDB-lite"/>
    </source>
</evidence>
<dbReference type="GeneID" id="117647236"/>
<dbReference type="SUPFAM" id="SSF48452">
    <property type="entry name" value="TPR-like"/>
    <property type="match status" value="2"/>
</dbReference>